<evidence type="ECO:0000313" key="1">
    <source>
        <dbReference type="EMBL" id="QTA92003.1"/>
    </source>
</evidence>
<reference evidence="1" key="1">
    <citation type="journal article" date="2021" name="Microb. Physiol.">
        <title>Proteogenomic Insights into the Physiology of Marine, Sulfate-Reducing, Filamentous Desulfonema limicola and Desulfonema magnum.</title>
        <authorList>
            <person name="Schnaars V."/>
            <person name="Wohlbrand L."/>
            <person name="Scheve S."/>
            <person name="Hinrichs C."/>
            <person name="Reinhardt R."/>
            <person name="Rabus R."/>
        </authorList>
    </citation>
    <scope>NUCLEOTIDE SEQUENCE</scope>
    <source>
        <strain evidence="1">4be13</strain>
    </source>
</reference>
<name>A0A975BUR4_9BACT</name>
<proteinExistence type="predicted"/>
<keyword evidence="2" id="KW-1185">Reference proteome</keyword>
<dbReference type="Proteomes" id="UP000663722">
    <property type="component" value="Chromosome"/>
</dbReference>
<dbReference type="AlphaFoldDB" id="A0A975BUR4"/>
<sequence length="60" mass="6600">MKNQKIFGFLGGQTLPSDSAGLSAIRTAVIRACLSAKFVSISKKFPFARNRFQKQTLPLI</sequence>
<protein>
    <submittedName>
        <fullName evidence="1">Uncharacterized protein</fullName>
    </submittedName>
</protein>
<accession>A0A975BUR4</accession>
<dbReference type="KEGG" id="dmm:dnm_080760"/>
<organism evidence="1 2">
    <name type="scientific">Desulfonema magnum</name>
    <dbReference type="NCBI Taxonomy" id="45655"/>
    <lineage>
        <taxon>Bacteria</taxon>
        <taxon>Pseudomonadati</taxon>
        <taxon>Thermodesulfobacteriota</taxon>
        <taxon>Desulfobacteria</taxon>
        <taxon>Desulfobacterales</taxon>
        <taxon>Desulfococcaceae</taxon>
        <taxon>Desulfonema</taxon>
    </lineage>
</organism>
<evidence type="ECO:0000313" key="2">
    <source>
        <dbReference type="Proteomes" id="UP000663722"/>
    </source>
</evidence>
<dbReference type="EMBL" id="CP061800">
    <property type="protein sequence ID" value="QTA92003.1"/>
    <property type="molecule type" value="Genomic_DNA"/>
</dbReference>
<gene>
    <name evidence="1" type="ORF">dnm_080760</name>
</gene>